<accession>A0ABS1TUG5</accession>
<keyword evidence="3" id="KW-0067">ATP-binding</keyword>
<evidence type="ECO:0000256" key="3">
    <source>
        <dbReference type="ARBA" id="ARBA00022840"/>
    </source>
</evidence>
<dbReference type="PROSITE" id="PS00688">
    <property type="entry name" value="SIGMA54_INTERACT_3"/>
    <property type="match status" value="1"/>
</dbReference>
<dbReference type="Pfam" id="PF00158">
    <property type="entry name" value="Sigma54_activat"/>
    <property type="match status" value="1"/>
</dbReference>
<dbReference type="Gene3D" id="3.30.450.20">
    <property type="entry name" value="PAS domain"/>
    <property type="match status" value="1"/>
</dbReference>
<dbReference type="InterPro" id="IPR009057">
    <property type="entry name" value="Homeodomain-like_sf"/>
</dbReference>
<dbReference type="InterPro" id="IPR025943">
    <property type="entry name" value="Sigma_54_int_dom_ATP-bd_2"/>
</dbReference>
<sequence>MDNGKYHIYNAVYISWPTTIEAILLKALELDCQWFILQENDQTIGYINRSTLSKKVKELGFNHILKFPLEKLVMKPILSDGEVKSSEGINNAFLLKTEFEKIESVIDWKIGNRISNHIASDKWVLKELETIFYNFFHNILITDGYGNITFATAEDDQQYLGKNVFDLERQKEFYPSVTAKVLSTGKREKGLQYTKSGEVFEIESVPIKDNNGKIVRVISITKDSSEVTELKEKIHEVKNLLTSYQNEVISMQQEHSGTKPFIYASKEMENLSDLIKSVASYDTTVLILGETGVGKEVVANRIHSLSNRYDKPFIAVNCGAIPETLMESELFGYEDGSFSGARKGGKIGVFELANNGTVFLDEIGEMPLHLQVKLLRVLQEKKLKRIGGLQEKPVDMRIIAATNQDLAKMVKEKTFREDLYYRLNVVPITIPPLRARKEDIEALTFYYLQFYNQKYNKSVEINELMLERLKRYSWPGNVRELQNVIERFVITGQEVSFTADQPLSPLSNGVIMSANRKFPQLFDYLDKVEQQLLLEAKTKSKNTREMANLLGVNQSTIVRKLKKYNL</sequence>
<keyword evidence="2" id="KW-0058">Aromatic hydrocarbons catabolism</keyword>
<dbReference type="InterPro" id="IPR025662">
    <property type="entry name" value="Sigma_54_int_dom_ATP-bd_1"/>
</dbReference>
<dbReference type="InterPro" id="IPR002078">
    <property type="entry name" value="Sigma_54_int"/>
</dbReference>
<keyword evidence="6" id="KW-0804">Transcription</keyword>
<dbReference type="PROSITE" id="PS50045">
    <property type="entry name" value="SIGMA54_INTERACT_4"/>
    <property type="match status" value="1"/>
</dbReference>
<dbReference type="SUPFAM" id="SSF52540">
    <property type="entry name" value="P-loop containing nucleoside triphosphate hydrolases"/>
    <property type="match status" value="1"/>
</dbReference>
<dbReference type="InterPro" id="IPR003593">
    <property type="entry name" value="AAA+_ATPase"/>
</dbReference>
<evidence type="ECO:0000259" key="9">
    <source>
        <dbReference type="PROSITE" id="PS50045"/>
    </source>
</evidence>
<dbReference type="Gene3D" id="1.10.8.60">
    <property type="match status" value="1"/>
</dbReference>
<evidence type="ECO:0000313" key="11">
    <source>
        <dbReference type="EMBL" id="MBL4954950.1"/>
    </source>
</evidence>
<feature type="domain" description="PAC" evidence="10">
    <location>
        <begin position="185"/>
        <end position="236"/>
    </location>
</feature>
<keyword evidence="12" id="KW-1185">Reference proteome</keyword>
<dbReference type="RefSeq" id="WP_202656178.1">
    <property type="nucleotide sequence ID" value="NZ_JAESWB010000371.1"/>
</dbReference>
<evidence type="ECO:0000256" key="5">
    <source>
        <dbReference type="ARBA" id="ARBA00023125"/>
    </source>
</evidence>
<dbReference type="InterPro" id="IPR000700">
    <property type="entry name" value="PAS-assoc_C"/>
</dbReference>
<dbReference type="Pfam" id="PF18024">
    <property type="entry name" value="HTH_50"/>
    <property type="match status" value="1"/>
</dbReference>
<keyword evidence="5" id="KW-0238">DNA-binding</keyword>
<evidence type="ECO:0000259" key="10">
    <source>
        <dbReference type="PROSITE" id="PS50113"/>
    </source>
</evidence>
<comment type="caution">
    <text evidence="11">The sequence shown here is derived from an EMBL/GenBank/DDBJ whole genome shotgun (WGS) entry which is preliminary data.</text>
</comment>
<dbReference type="EMBL" id="JAESWB010000371">
    <property type="protein sequence ID" value="MBL4954950.1"/>
    <property type="molecule type" value="Genomic_DNA"/>
</dbReference>
<dbReference type="Pfam" id="PF25601">
    <property type="entry name" value="AAA_lid_14"/>
    <property type="match status" value="1"/>
</dbReference>
<evidence type="ECO:0000256" key="4">
    <source>
        <dbReference type="ARBA" id="ARBA00023015"/>
    </source>
</evidence>
<organism evidence="11 12">
    <name type="scientific">Neobacillus paridis</name>
    <dbReference type="NCBI Taxonomy" id="2803862"/>
    <lineage>
        <taxon>Bacteria</taxon>
        <taxon>Bacillati</taxon>
        <taxon>Bacillota</taxon>
        <taxon>Bacilli</taxon>
        <taxon>Bacillales</taxon>
        <taxon>Bacillaceae</taxon>
        <taxon>Neobacillus</taxon>
    </lineage>
</organism>
<dbReference type="PANTHER" id="PTHR32071">
    <property type="entry name" value="TRANSCRIPTIONAL REGULATORY PROTEIN"/>
    <property type="match status" value="1"/>
</dbReference>
<dbReference type="InterPro" id="IPR030828">
    <property type="entry name" value="HTH_TyrR"/>
</dbReference>
<dbReference type="InterPro" id="IPR058031">
    <property type="entry name" value="AAA_lid_NorR"/>
</dbReference>
<dbReference type="SUPFAM" id="SSF46689">
    <property type="entry name" value="Homeodomain-like"/>
    <property type="match status" value="1"/>
</dbReference>
<dbReference type="SMART" id="SM00382">
    <property type="entry name" value="AAA"/>
    <property type="match status" value="1"/>
</dbReference>
<evidence type="ECO:0000256" key="8">
    <source>
        <dbReference type="SAM" id="Coils"/>
    </source>
</evidence>
<evidence type="ECO:0000256" key="2">
    <source>
        <dbReference type="ARBA" id="ARBA00022797"/>
    </source>
</evidence>
<dbReference type="PANTHER" id="PTHR32071:SF57">
    <property type="entry name" value="C4-DICARBOXYLATE TRANSPORT TRANSCRIPTIONAL REGULATORY PROTEIN DCTD"/>
    <property type="match status" value="1"/>
</dbReference>
<dbReference type="PROSITE" id="PS00676">
    <property type="entry name" value="SIGMA54_INTERACT_2"/>
    <property type="match status" value="1"/>
</dbReference>
<dbReference type="InterPro" id="IPR025944">
    <property type="entry name" value="Sigma_54_int_dom_CS"/>
</dbReference>
<proteinExistence type="predicted"/>
<keyword evidence="1" id="KW-0547">Nucleotide-binding</keyword>
<dbReference type="InterPro" id="IPR027417">
    <property type="entry name" value="P-loop_NTPase"/>
</dbReference>
<evidence type="ECO:0000256" key="1">
    <source>
        <dbReference type="ARBA" id="ARBA00022741"/>
    </source>
</evidence>
<evidence type="ECO:0000256" key="6">
    <source>
        <dbReference type="ARBA" id="ARBA00023163"/>
    </source>
</evidence>
<feature type="domain" description="Sigma-54 factor interaction" evidence="9">
    <location>
        <begin position="261"/>
        <end position="490"/>
    </location>
</feature>
<dbReference type="Gene3D" id="3.40.50.300">
    <property type="entry name" value="P-loop containing nucleotide triphosphate hydrolases"/>
    <property type="match status" value="1"/>
</dbReference>
<name>A0ABS1TUG5_9BACI</name>
<dbReference type="PROSITE" id="PS00675">
    <property type="entry name" value="SIGMA54_INTERACT_1"/>
    <property type="match status" value="1"/>
</dbReference>
<protein>
    <recommendedName>
        <fullName evidence="7">HTH-type transcriptional regulatory protein TyrR</fullName>
    </recommendedName>
</protein>
<evidence type="ECO:0000313" key="12">
    <source>
        <dbReference type="Proteomes" id="UP000623967"/>
    </source>
</evidence>
<dbReference type="Proteomes" id="UP000623967">
    <property type="component" value="Unassembled WGS sequence"/>
</dbReference>
<gene>
    <name evidence="11" type="ORF">JK635_22585</name>
</gene>
<reference evidence="11 12" key="1">
    <citation type="submission" date="2021-01" db="EMBL/GenBank/DDBJ databases">
        <title>Genome public.</title>
        <authorList>
            <person name="Liu C."/>
            <person name="Sun Q."/>
        </authorList>
    </citation>
    <scope>NUCLEOTIDE SEQUENCE [LARGE SCALE GENOMIC DNA]</scope>
    <source>
        <strain evidence="11 12">YIM B02564</strain>
    </source>
</reference>
<dbReference type="CDD" id="cd00009">
    <property type="entry name" value="AAA"/>
    <property type="match status" value="1"/>
</dbReference>
<keyword evidence="8" id="KW-0175">Coiled coil</keyword>
<keyword evidence="4" id="KW-0805">Transcription regulation</keyword>
<evidence type="ECO:0000256" key="7">
    <source>
        <dbReference type="ARBA" id="ARBA00029500"/>
    </source>
</evidence>
<dbReference type="PROSITE" id="PS50113">
    <property type="entry name" value="PAC"/>
    <property type="match status" value="1"/>
</dbReference>
<dbReference type="Gene3D" id="1.10.10.60">
    <property type="entry name" value="Homeodomain-like"/>
    <property type="match status" value="1"/>
</dbReference>
<feature type="coiled-coil region" evidence="8">
    <location>
        <begin position="227"/>
        <end position="254"/>
    </location>
</feature>